<dbReference type="Proteomes" id="UP000807353">
    <property type="component" value="Unassembled WGS sequence"/>
</dbReference>
<evidence type="ECO:0000313" key="1">
    <source>
        <dbReference type="EMBL" id="KAF9457090.1"/>
    </source>
</evidence>
<sequence length="62" mass="6717">MRFRTCAATLGFFQSLSISSHINTLGLMVTTWYFPCSISLKVVDVAFSALTTMALSPAANLI</sequence>
<proteinExistence type="predicted"/>
<name>A0A9P6CCF7_9AGAR</name>
<dbReference type="AlphaFoldDB" id="A0A9P6CCF7"/>
<dbReference type="EMBL" id="MU150387">
    <property type="protein sequence ID" value="KAF9457090.1"/>
    <property type="molecule type" value="Genomic_DNA"/>
</dbReference>
<evidence type="ECO:0000313" key="2">
    <source>
        <dbReference type="Proteomes" id="UP000807353"/>
    </source>
</evidence>
<keyword evidence="2" id="KW-1185">Reference proteome</keyword>
<comment type="caution">
    <text evidence="1">The sequence shown here is derived from an EMBL/GenBank/DDBJ whole genome shotgun (WGS) entry which is preliminary data.</text>
</comment>
<organism evidence="1 2">
    <name type="scientific">Collybia nuda</name>
    <dbReference type="NCBI Taxonomy" id="64659"/>
    <lineage>
        <taxon>Eukaryota</taxon>
        <taxon>Fungi</taxon>
        <taxon>Dikarya</taxon>
        <taxon>Basidiomycota</taxon>
        <taxon>Agaricomycotina</taxon>
        <taxon>Agaricomycetes</taxon>
        <taxon>Agaricomycetidae</taxon>
        <taxon>Agaricales</taxon>
        <taxon>Tricholomatineae</taxon>
        <taxon>Clitocybaceae</taxon>
        <taxon>Collybia</taxon>
    </lineage>
</organism>
<reference evidence="1" key="1">
    <citation type="submission" date="2020-11" db="EMBL/GenBank/DDBJ databases">
        <authorList>
            <consortium name="DOE Joint Genome Institute"/>
            <person name="Ahrendt S."/>
            <person name="Riley R."/>
            <person name="Andreopoulos W."/>
            <person name="Labutti K."/>
            <person name="Pangilinan J."/>
            <person name="Ruiz-Duenas F.J."/>
            <person name="Barrasa J.M."/>
            <person name="Sanchez-Garcia M."/>
            <person name="Camarero S."/>
            <person name="Miyauchi S."/>
            <person name="Serrano A."/>
            <person name="Linde D."/>
            <person name="Babiker R."/>
            <person name="Drula E."/>
            <person name="Ayuso-Fernandez I."/>
            <person name="Pacheco R."/>
            <person name="Padilla G."/>
            <person name="Ferreira P."/>
            <person name="Barriuso J."/>
            <person name="Kellner H."/>
            <person name="Castanera R."/>
            <person name="Alfaro M."/>
            <person name="Ramirez L."/>
            <person name="Pisabarro A.G."/>
            <person name="Kuo A."/>
            <person name="Tritt A."/>
            <person name="Lipzen A."/>
            <person name="He G."/>
            <person name="Yan M."/>
            <person name="Ng V."/>
            <person name="Cullen D."/>
            <person name="Martin F."/>
            <person name="Rosso M.-N."/>
            <person name="Henrissat B."/>
            <person name="Hibbett D."/>
            <person name="Martinez A.T."/>
            <person name="Grigoriev I.V."/>
        </authorList>
    </citation>
    <scope>NUCLEOTIDE SEQUENCE</scope>
    <source>
        <strain evidence="1">CBS 247.69</strain>
    </source>
</reference>
<gene>
    <name evidence="1" type="ORF">BDZ94DRAFT_1274063</name>
</gene>
<accession>A0A9P6CCF7</accession>
<protein>
    <submittedName>
        <fullName evidence="1">Uncharacterized protein</fullName>
    </submittedName>
</protein>